<evidence type="ECO:0000256" key="1">
    <source>
        <dbReference type="ARBA" id="ARBA00022679"/>
    </source>
</evidence>
<sequence>MALRQWRKRVIPWPRDSHESSEFSTDDVSAAYMARRQWGKRGIPWPRDSHESSESSTDESSESSTDESSESSTDESSESSTDDESPSDESAHSWIQGELLGAGAFGKVYKCYHKKHNNVWAVKIVKIEPHYAEDQKEVKAIKNEIDILRNFKHKRIVSYYGSEQKDGHLYLFMEFMAGGSLSDHIKRSNTLSESKSRKYTEQILEGVSFLHSKNIIHRDIKGSNVLLDGHGNVKLADFGLSKIIQKVGSKTNLMSYCGTPYWMAPEIFRGEGYGRKADIWSVGCTVVEMLTGRPPMGHLEPAAAIFKIGSEPTEPATAGAAGECIAICKGVYTGHLDMVSIIM</sequence>
<evidence type="ECO:0000256" key="4">
    <source>
        <dbReference type="ARBA" id="ARBA00022840"/>
    </source>
</evidence>
<dbReference type="Gene3D" id="1.10.510.10">
    <property type="entry name" value="Transferase(Phosphotransferase) domain 1"/>
    <property type="match status" value="1"/>
</dbReference>
<dbReference type="AlphaFoldDB" id="A0A9W9ZVD7"/>
<dbReference type="PANTHER" id="PTHR48016:SF56">
    <property type="entry name" value="MAPKK KINASE"/>
    <property type="match status" value="1"/>
</dbReference>
<dbReference type="EC" id="2.7.11.25" evidence="9"/>
<evidence type="ECO:0000256" key="6">
    <source>
        <dbReference type="RuleBase" id="RU000304"/>
    </source>
</evidence>
<dbReference type="PROSITE" id="PS50011">
    <property type="entry name" value="PROTEIN_KINASE_DOM"/>
    <property type="match status" value="1"/>
</dbReference>
<comment type="caution">
    <text evidence="9">The sequence shown here is derived from an EMBL/GenBank/DDBJ whole genome shotgun (WGS) entry which is preliminary data.</text>
</comment>
<keyword evidence="10" id="KW-1185">Reference proteome</keyword>
<dbReference type="EMBL" id="MU825460">
    <property type="protein sequence ID" value="KAJ7388576.1"/>
    <property type="molecule type" value="Genomic_DNA"/>
</dbReference>
<proteinExistence type="inferred from homology"/>
<keyword evidence="6" id="KW-0723">Serine/threonine-protein kinase</keyword>
<keyword evidence="1 9" id="KW-0808">Transferase</keyword>
<feature type="compositionally biased region" description="Acidic residues" evidence="7">
    <location>
        <begin position="56"/>
        <end position="87"/>
    </location>
</feature>
<feature type="region of interest" description="Disordered" evidence="7">
    <location>
        <begin position="39"/>
        <end position="91"/>
    </location>
</feature>
<evidence type="ECO:0000313" key="10">
    <source>
        <dbReference type="Proteomes" id="UP001163046"/>
    </source>
</evidence>
<keyword evidence="4 5" id="KW-0067">ATP-binding</keyword>
<evidence type="ECO:0000259" key="8">
    <source>
        <dbReference type="PROSITE" id="PS50011"/>
    </source>
</evidence>
<feature type="region of interest" description="Disordered" evidence="7">
    <location>
        <begin position="1"/>
        <end position="26"/>
    </location>
</feature>
<dbReference type="GO" id="GO:0004709">
    <property type="term" value="F:MAP kinase kinase kinase activity"/>
    <property type="evidence" value="ECO:0007669"/>
    <property type="project" value="UniProtKB-EC"/>
</dbReference>
<evidence type="ECO:0000313" key="9">
    <source>
        <dbReference type="EMBL" id="KAJ7388576.1"/>
    </source>
</evidence>
<gene>
    <name evidence="9" type="primary">MAP3K2_7</name>
    <name evidence="9" type="ORF">OS493_036804</name>
</gene>
<evidence type="ECO:0000256" key="5">
    <source>
        <dbReference type="PROSITE-ProRule" id="PRU10141"/>
    </source>
</evidence>
<protein>
    <submittedName>
        <fullName evidence="9">Mitogen-activated protein kinase kinase kinase 2</fullName>
        <ecNumber evidence="9">2.7.11.25</ecNumber>
    </submittedName>
</protein>
<dbReference type="InterPro" id="IPR050538">
    <property type="entry name" value="MAP_kinase_kinase_kinase"/>
</dbReference>
<dbReference type="InterPro" id="IPR000719">
    <property type="entry name" value="Prot_kinase_dom"/>
</dbReference>
<dbReference type="PANTHER" id="PTHR48016">
    <property type="entry name" value="MAP KINASE KINASE KINASE SSK2-RELATED-RELATED"/>
    <property type="match status" value="1"/>
</dbReference>
<evidence type="ECO:0000256" key="3">
    <source>
        <dbReference type="ARBA" id="ARBA00022777"/>
    </source>
</evidence>
<dbReference type="InterPro" id="IPR008271">
    <property type="entry name" value="Ser/Thr_kinase_AS"/>
</dbReference>
<dbReference type="OrthoDB" id="5964833at2759"/>
<dbReference type="PROSITE" id="PS00107">
    <property type="entry name" value="PROTEIN_KINASE_ATP"/>
    <property type="match status" value="1"/>
</dbReference>
<dbReference type="InterPro" id="IPR011009">
    <property type="entry name" value="Kinase-like_dom_sf"/>
</dbReference>
<dbReference type="PROSITE" id="PS00108">
    <property type="entry name" value="PROTEIN_KINASE_ST"/>
    <property type="match status" value="1"/>
</dbReference>
<evidence type="ECO:0000256" key="2">
    <source>
        <dbReference type="ARBA" id="ARBA00022741"/>
    </source>
</evidence>
<feature type="domain" description="Protein kinase" evidence="8">
    <location>
        <begin position="94"/>
        <end position="343"/>
    </location>
</feature>
<evidence type="ECO:0000256" key="7">
    <source>
        <dbReference type="SAM" id="MobiDB-lite"/>
    </source>
</evidence>
<organism evidence="9 10">
    <name type="scientific">Desmophyllum pertusum</name>
    <dbReference type="NCBI Taxonomy" id="174260"/>
    <lineage>
        <taxon>Eukaryota</taxon>
        <taxon>Metazoa</taxon>
        <taxon>Cnidaria</taxon>
        <taxon>Anthozoa</taxon>
        <taxon>Hexacorallia</taxon>
        <taxon>Scleractinia</taxon>
        <taxon>Caryophylliina</taxon>
        <taxon>Caryophylliidae</taxon>
        <taxon>Desmophyllum</taxon>
    </lineage>
</organism>
<reference evidence="9" key="1">
    <citation type="submission" date="2023-01" db="EMBL/GenBank/DDBJ databases">
        <title>Genome assembly of the deep-sea coral Lophelia pertusa.</title>
        <authorList>
            <person name="Herrera S."/>
            <person name="Cordes E."/>
        </authorList>
    </citation>
    <scope>NUCLEOTIDE SEQUENCE</scope>
    <source>
        <strain evidence="9">USNM1676648</strain>
        <tissue evidence="9">Polyp</tissue>
    </source>
</reference>
<accession>A0A9W9ZVD7</accession>
<dbReference type="SUPFAM" id="SSF56112">
    <property type="entry name" value="Protein kinase-like (PK-like)"/>
    <property type="match status" value="1"/>
</dbReference>
<name>A0A9W9ZVD7_9CNID</name>
<comment type="similarity">
    <text evidence="6">Belongs to the protein kinase superfamily.</text>
</comment>
<keyword evidence="3 9" id="KW-0418">Kinase</keyword>
<dbReference type="Pfam" id="PF00069">
    <property type="entry name" value="Pkinase"/>
    <property type="match status" value="1"/>
</dbReference>
<keyword evidence="2 5" id="KW-0547">Nucleotide-binding</keyword>
<dbReference type="Proteomes" id="UP001163046">
    <property type="component" value="Unassembled WGS sequence"/>
</dbReference>
<feature type="compositionally biased region" description="Basic residues" evidence="7">
    <location>
        <begin position="1"/>
        <end position="10"/>
    </location>
</feature>
<dbReference type="InterPro" id="IPR017441">
    <property type="entry name" value="Protein_kinase_ATP_BS"/>
</dbReference>
<dbReference type="SMART" id="SM00220">
    <property type="entry name" value="S_TKc"/>
    <property type="match status" value="1"/>
</dbReference>
<dbReference type="GO" id="GO:0005524">
    <property type="term" value="F:ATP binding"/>
    <property type="evidence" value="ECO:0007669"/>
    <property type="project" value="UniProtKB-UniRule"/>
</dbReference>
<feature type="binding site" evidence="5">
    <location>
        <position position="123"/>
    </location>
    <ligand>
        <name>ATP</name>
        <dbReference type="ChEBI" id="CHEBI:30616"/>
    </ligand>
</feature>